<evidence type="ECO:0000313" key="3">
    <source>
        <dbReference type="Proteomes" id="UP000198403"/>
    </source>
</evidence>
<dbReference type="Proteomes" id="UP000198403">
    <property type="component" value="Unassembled WGS sequence"/>
</dbReference>
<gene>
    <name evidence="2" type="ORF">SAMN06272737_10792</name>
</gene>
<dbReference type="InterPro" id="IPR002912">
    <property type="entry name" value="ACT_dom"/>
</dbReference>
<dbReference type="EMBL" id="FZNO01000007">
    <property type="protein sequence ID" value="SNR43938.1"/>
    <property type="molecule type" value="Genomic_DNA"/>
</dbReference>
<name>A0A238WBS0_9ACTN</name>
<proteinExistence type="predicted"/>
<protein>
    <submittedName>
        <fullName evidence="2">ACT domain-containing protein</fullName>
    </submittedName>
</protein>
<accession>A0A238WBS0</accession>
<evidence type="ECO:0000313" key="2">
    <source>
        <dbReference type="EMBL" id="SNR43938.1"/>
    </source>
</evidence>
<dbReference type="Pfam" id="PF01842">
    <property type="entry name" value="ACT"/>
    <property type="match status" value="1"/>
</dbReference>
<reference evidence="2 3" key="1">
    <citation type="submission" date="2017-06" db="EMBL/GenBank/DDBJ databases">
        <authorList>
            <person name="Kim H.J."/>
            <person name="Triplett B.A."/>
        </authorList>
    </citation>
    <scope>NUCLEOTIDE SEQUENCE [LARGE SCALE GENOMIC DNA]</scope>
    <source>
        <strain evidence="2 3">DSM 44272</strain>
    </source>
</reference>
<dbReference type="PROSITE" id="PS51671">
    <property type="entry name" value="ACT"/>
    <property type="match status" value="1"/>
</dbReference>
<organism evidence="2 3">
    <name type="scientific">Blastococcus mobilis</name>
    <dbReference type="NCBI Taxonomy" id="1938746"/>
    <lineage>
        <taxon>Bacteria</taxon>
        <taxon>Bacillati</taxon>
        <taxon>Actinomycetota</taxon>
        <taxon>Actinomycetes</taxon>
        <taxon>Geodermatophilales</taxon>
        <taxon>Geodermatophilaceae</taxon>
        <taxon>Blastococcus</taxon>
    </lineage>
</organism>
<dbReference type="AlphaFoldDB" id="A0A238WBS0"/>
<dbReference type="RefSeq" id="WP_089336084.1">
    <property type="nucleotide sequence ID" value="NZ_FZNO01000007.1"/>
</dbReference>
<dbReference type="SUPFAM" id="SSF55021">
    <property type="entry name" value="ACT-like"/>
    <property type="match status" value="1"/>
</dbReference>
<dbReference type="OrthoDB" id="5243606at2"/>
<dbReference type="InterPro" id="IPR045865">
    <property type="entry name" value="ACT-like_dom_sf"/>
</dbReference>
<sequence>MSYLLRLVVPDKPGALGAVATALGSAGVDIVSLDVLERGNGVAVDDVVVDLPPGRLPDSLITAAQTVPGVSVETLRPFAGPLDTHRELELLDALARGAGSPPEPSLSAKLLAAELPRVFHSGWAVVLSAVQPSSAGGPAWEVAAASDAAPTFEGLTLPWMPLSGPRLLPSDDEWLPERWREMAIEMMAAPYGGPGCAVVVGRSGGPAFRRSELLRLAHLTGIATTVASLPPD</sequence>
<feature type="domain" description="ACT" evidence="1">
    <location>
        <begin position="4"/>
        <end position="80"/>
    </location>
</feature>
<keyword evidence="3" id="KW-1185">Reference proteome</keyword>
<evidence type="ECO:0000259" key="1">
    <source>
        <dbReference type="PROSITE" id="PS51671"/>
    </source>
</evidence>
<dbReference type="Gene3D" id="3.30.70.260">
    <property type="match status" value="1"/>
</dbReference>